<organism evidence="4 6">
    <name type="scientific">Fusarium culmorum</name>
    <dbReference type="NCBI Taxonomy" id="5516"/>
    <lineage>
        <taxon>Eukaryota</taxon>
        <taxon>Fungi</taxon>
        <taxon>Dikarya</taxon>
        <taxon>Ascomycota</taxon>
        <taxon>Pezizomycotina</taxon>
        <taxon>Sordariomycetes</taxon>
        <taxon>Hypocreomycetidae</taxon>
        <taxon>Hypocreales</taxon>
        <taxon>Nectriaceae</taxon>
        <taxon>Fusarium</taxon>
    </lineage>
</organism>
<dbReference type="Proteomes" id="UP000241587">
    <property type="component" value="Unassembled WGS sequence"/>
</dbReference>
<reference evidence="5" key="2">
    <citation type="submission" date="2020-11" db="EMBL/GenBank/DDBJ databases">
        <title>The chromosome-scale genome resource for two endophytic Fusarium species: F. culmorum and F. pseudograminearum.</title>
        <authorList>
            <person name="Yuan Z."/>
        </authorList>
    </citation>
    <scope>NUCLEOTIDE SEQUENCE</scope>
    <source>
        <strain evidence="5">Class2-1B</strain>
    </source>
</reference>
<feature type="domain" description="AB hydrolase-1" evidence="3">
    <location>
        <begin position="31"/>
        <end position="270"/>
    </location>
</feature>
<dbReference type="Proteomes" id="UP000663297">
    <property type="component" value="Chromosome 1"/>
</dbReference>
<dbReference type="Gene3D" id="1.10.10.800">
    <property type="match status" value="1"/>
</dbReference>
<dbReference type="PANTHER" id="PTHR47425">
    <property type="entry name" value="FARB-RELATED"/>
    <property type="match status" value="1"/>
</dbReference>
<name>A0A2T4GVR6_FUSCU</name>
<dbReference type="EMBL" id="CP064747">
    <property type="protein sequence ID" value="QPC59175.1"/>
    <property type="molecule type" value="Genomic_DNA"/>
</dbReference>
<accession>A0A2T4GVR6</accession>
<reference evidence="4 6" key="1">
    <citation type="submission" date="2018-02" db="EMBL/GenBank/DDBJ databases">
        <title>Fusarium culmorum secondary metabolites in fungal-bacterial-plant interactions.</title>
        <authorList>
            <person name="Schmidt R."/>
        </authorList>
    </citation>
    <scope>NUCLEOTIDE SEQUENCE [LARGE SCALE GENOMIC DNA]</scope>
    <source>
        <strain evidence="4 6">PV</strain>
    </source>
</reference>
<dbReference type="Gene3D" id="3.40.50.1820">
    <property type="entry name" value="alpha/beta hydrolase"/>
    <property type="match status" value="1"/>
</dbReference>
<evidence type="ECO:0000313" key="4">
    <source>
        <dbReference type="EMBL" id="PTD07642.1"/>
    </source>
</evidence>
<evidence type="ECO:0000256" key="1">
    <source>
        <dbReference type="ARBA" id="ARBA00023242"/>
    </source>
</evidence>
<evidence type="ECO:0000259" key="3">
    <source>
        <dbReference type="Pfam" id="PF12697"/>
    </source>
</evidence>
<evidence type="ECO:0000313" key="5">
    <source>
        <dbReference type="EMBL" id="QPC59175.1"/>
    </source>
</evidence>
<dbReference type="OrthoDB" id="5121955at2759"/>
<dbReference type="GO" id="GO:0008270">
    <property type="term" value="F:zinc ion binding"/>
    <property type="evidence" value="ECO:0007669"/>
    <property type="project" value="InterPro"/>
</dbReference>
<sequence length="958" mass="107282">MSKIQDIDIPTYDGLKLRGTFYSAGTKKPCIILSSGFSGTRDHFLPDFAARFNTAGYGALAFDNRCWGDSEGLPRDEVDPTLQARDYLDVYNYAAAHPDVDSDKIVYWGSSMSGGNAICAAVMNRGIAGLIVQVPFVSGEAITRMPGAPADLLISNRHAGSEARVPVWPKSAEEVLDGSFKGVLKDVGAIPFIAETTRRGMKHTETCTMQSLTNITLHEPMAYIHRVSPTPLLMVVGDRDITIPTHLQLEAYEKALQPKTLKIVKGAGHFEPYYGPSFEENIAAQPCTNCSLDEKQCQIAQGMTVWNPVSSRAKQRASQQTNDSMVVEDSASKSAGAKNHNIIDPIATSETASALDFLQQAEITAPWRSASIDIPDFNDLLHPTFSLSGEQPSMPNFFANLSQSHYDAGAFLPMEPAVLPMDRPFKADRELVMYSHYRYLSAGNIHAIPHQDVTYLEAQGCLHVPIAPILDVFMSKYFAHIHLFLPLIDEGDFWDMYSQSSRSNNTISLFVLYAMLFTSCNFVPIEYLKRLGYSDIHSARADLYRKTKLLYDHDIESGHLPLAQGALLLMNWVPNVPVHTSPNPWKTWQGLAFRHADNISAHRYAKVADVPISTSPSQKRYFRSVRRLWWCCIIMDRLSPLCTRFRPQLTPESFALDTYVPLGFNDFQTEIHRSRVFAPAIKHVLAIAFPYESRVEINPESALGSDAQVQKCRRSLAAWYKSATIDFPLFDGHDRDRRSDTRDPSNSVILYTNLMYIYYHVACIATPLALQLITSRLSSLRRELALDHMGRWPDIDPVSNQSRLDMLIEAMDAFLPHYYGVDWVKETAKHTADLAQAYNQRLAQPDREAVTDWGQILIKYPDTYLRLTWTVDLCISRGKVPQDQDFPLCLRNGSDKGRASFDFGDKFDACQYLDTSSEGSPSELDRLLGLAEPSAGQACDEAMTFENTFGKETESISI</sequence>
<dbReference type="SUPFAM" id="SSF53474">
    <property type="entry name" value="alpha/beta-Hydrolases"/>
    <property type="match status" value="1"/>
</dbReference>
<dbReference type="InterPro" id="IPR029058">
    <property type="entry name" value="AB_hydrolase_fold"/>
</dbReference>
<dbReference type="CDD" id="cd12148">
    <property type="entry name" value="fungal_TF_MHR"/>
    <property type="match status" value="1"/>
</dbReference>
<protein>
    <submittedName>
        <fullName evidence="4">Cutinase transcription factor 1 beta</fullName>
    </submittedName>
</protein>
<dbReference type="InterPro" id="IPR007219">
    <property type="entry name" value="XnlR_reg_dom"/>
</dbReference>
<evidence type="ECO:0000259" key="2">
    <source>
        <dbReference type="Pfam" id="PF04082"/>
    </source>
</evidence>
<dbReference type="OMA" id="PLGFNDF"/>
<dbReference type="PANTHER" id="PTHR47425:SF2">
    <property type="entry name" value="FARB-RELATED"/>
    <property type="match status" value="1"/>
</dbReference>
<dbReference type="InterPro" id="IPR052761">
    <property type="entry name" value="Fungal_Detox/Toxin_TFs"/>
</dbReference>
<keyword evidence="1" id="KW-0539">Nucleus</keyword>
<dbReference type="InterPro" id="IPR000073">
    <property type="entry name" value="AB_hydrolase_1"/>
</dbReference>
<proteinExistence type="predicted"/>
<dbReference type="Pfam" id="PF04082">
    <property type="entry name" value="Fungal_trans"/>
    <property type="match status" value="1"/>
</dbReference>
<keyword evidence="6" id="KW-1185">Reference proteome</keyword>
<gene>
    <name evidence="4" type="ORF">FCULG_00005541</name>
    <name evidence="5" type="ORF">HYE67_001406</name>
</gene>
<evidence type="ECO:0000313" key="6">
    <source>
        <dbReference type="Proteomes" id="UP000241587"/>
    </source>
</evidence>
<feature type="domain" description="Xylanolytic transcriptional activator regulatory" evidence="2">
    <location>
        <begin position="475"/>
        <end position="653"/>
    </location>
</feature>
<dbReference type="GO" id="GO:0006351">
    <property type="term" value="P:DNA-templated transcription"/>
    <property type="evidence" value="ECO:0007669"/>
    <property type="project" value="InterPro"/>
</dbReference>
<dbReference type="Pfam" id="PF12697">
    <property type="entry name" value="Abhydrolase_6"/>
    <property type="match status" value="1"/>
</dbReference>
<dbReference type="EMBL" id="PVEM01000006">
    <property type="protein sequence ID" value="PTD07642.1"/>
    <property type="molecule type" value="Genomic_DNA"/>
</dbReference>
<dbReference type="AlphaFoldDB" id="A0A2T4GVR6"/>
<dbReference type="GO" id="GO:0003677">
    <property type="term" value="F:DNA binding"/>
    <property type="evidence" value="ECO:0007669"/>
    <property type="project" value="InterPro"/>
</dbReference>